<dbReference type="PANTHER" id="PTHR30053:SF12">
    <property type="entry name" value="ELONGATION FACTOR P (EF-P) FAMILY PROTEIN"/>
    <property type="match status" value="1"/>
</dbReference>
<evidence type="ECO:0000313" key="12">
    <source>
        <dbReference type="EMBL" id="OUO56546.1"/>
    </source>
</evidence>
<dbReference type="SMART" id="SM01185">
    <property type="entry name" value="EFP"/>
    <property type="match status" value="1"/>
</dbReference>
<keyword evidence="5 7" id="KW-0251">Elongation factor</keyword>
<dbReference type="InterPro" id="IPR013852">
    <property type="entry name" value="Transl_elong_P/YeiP_CS"/>
</dbReference>
<evidence type="ECO:0000256" key="6">
    <source>
        <dbReference type="ARBA" id="ARBA00022917"/>
    </source>
</evidence>
<dbReference type="GO" id="GO:0005829">
    <property type="term" value="C:cytosol"/>
    <property type="evidence" value="ECO:0007669"/>
    <property type="project" value="UniProtKB-ARBA"/>
</dbReference>
<evidence type="ECO:0000256" key="3">
    <source>
        <dbReference type="ARBA" id="ARBA00009479"/>
    </source>
</evidence>
<sequence length="188" mass="21248">MLSTTEFREGLIFEDENGQLVEIIEFQHHRKSQARAVVRVKLRNINTGAVIETAYRPEDKFKEVEVEKRPFQYLYTNGDMATFMNTETYDQVEVEVKKLGDLTKYLKDNMDAIGIYINDKLFNVELPIKVPLKIASTVPGVKGDTVANTTKEATLETGAVIKVPLFINEGDTVLVDTRTGNYVERVAA</sequence>
<dbReference type="InterPro" id="IPR015365">
    <property type="entry name" value="Elong-fact-P_C"/>
</dbReference>
<comment type="subcellular location">
    <subcellularLocation>
        <location evidence="1 7">Cytoplasm</location>
    </subcellularLocation>
</comment>
<dbReference type="InterPro" id="IPR020599">
    <property type="entry name" value="Transl_elong_fac_P/YeiP"/>
</dbReference>
<organism evidence="12 13">
    <name type="scientific">Candidatus Avelusimicrobium gallicola</name>
    <dbReference type="NCBI Taxonomy" id="2562704"/>
    <lineage>
        <taxon>Bacteria</taxon>
        <taxon>Pseudomonadati</taxon>
        <taxon>Elusimicrobiota</taxon>
        <taxon>Elusimicrobia</taxon>
        <taxon>Elusimicrobiales</taxon>
        <taxon>Elusimicrobiaceae</taxon>
        <taxon>Candidatus Avelusimicrobium</taxon>
    </lineage>
</organism>
<evidence type="ECO:0000256" key="1">
    <source>
        <dbReference type="ARBA" id="ARBA00004496"/>
    </source>
</evidence>
<dbReference type="SUPFAM" id="SSF50104">
    <property type="entry name" value="Translation proteins SH3-like domain"/>
    <property type="match status" value="1"/>
</dbReference>
<comment type="function">
    <text evidence="7">Involved in peptide bond synthesis. Stimulates efficient translation and peptide-bond synthesis on native or reconstituted 70S ribosomes in vitro. Probably functions indirectly by altering the affinity of the ribosome for aminoacyl-tRNA, thus increasing their reactivity as acceptors for peptidyl transferase.</text>
</comment>
<proteinExistence type="inferred from homology"/>
<dbReference type="RefSeq" id="WP_087288576.1">
    <property type="nucleotide sequence ID" value="NZ_NFJD01000003.1"/>
</dbReference>
<dbReference type="AlphaFoldDB" id="A0A1Y4DBU8"/>
<dbReference type="InterPro" id="IPR011768">
    <property type="entry name" value="Transl_elongation_fac_P"/>
</dbReference>
<dbReference type="InterPro" id="IPR014722">
    <property type="entry name" value="Rib_uL2_dom2"/>
</dbReference>
<evidence type="ECO:0000256" key="5">
    <source>
        <dbReference type="ARBA" id="ARBA00022768"/>
    </source>
</evidence>
<dbReference type="SMART" id="SM00841">
    <property type="entry name" value="Elong-fact-P_C"/>
    <property type="match status" value="1"/>
</dbReference>
<feature type="domain" description="Translation elongation factor P/YeiP central" evidence="11">
    <location>
        <begin position="68"/>
        <end position="122"/>
    </location>
</feature>
<evidence type="ECO:0000256" key="8">
    <source>
        <dbReference type="NCBIfam" id="TIGR00038"/>
    </source>
</evidence>
<dbReference type="CDD" id="cd05794">
    <property type="entry name" value="S1_EF-P_repeat_2"/>
    <property type="match status" value="1"/>
</dbReference>
<dbReference type="Pfam" id="PF08207">
    <property type="entry name" value="EFP_N"/>
    <property type="match status" value="1"/>
</dbReference>
<dbReference type="FunFam" id="2.40.50.140:FF:000004">
    <property type="entry name" value="Elongation factor P"/>
    <property type="match status" value="1"/>
</dbReference>
<dbReference type="SUPFAM" id="SSF50249">
    <property type="entry name" value="Nucleic acid-binding proteins"/>
    <property type="match status" value="2"/>
</dbReference>
<dbReference type="OrthoDB" id="9801844at2"/>
<evidence type="ECO:0000256" key="7">
    <source>
        <dbReference type="HAMAP-Rule" id="MF_00141"/>
    </source>
</evidence>
<keyword evidence="4 7" id="KW-0963">Cytoplasm</keyword>
<dbReference type="FunFam" id="2.30.30.30:FF:000003">
    <property type="entry name" value="Elongation factor P"/>
    <property type="match status" value="1"/>
</dbReference>
<dbReference type="EMBL" id="NFJD01000003">
    <property type="protein sequence ID" value="OUO56546.1"/>
    <property type="molecule type" value="Genomic_DNA"/>
</dbReference>
<feature type="domain" description="Elongation factor P C-terminal" evidence="10">
    <location>
        <begin position="130"/>
        <end position="185"/>
    </location>
</feature>
<comment type="caution">
    <text evidence="12">The sequence shown here is derived from an EMBL/GenBank/DDBJ whole genome shotgun (WGS) entry which is preliminary data.</text>
</comment>
<dbReference type="NCBIfam" id="TIGR00038">
    <property type="entry name" value="efp"/>
    <property type="match status" value="1"/>
</dbReference>
<dbReference type="GO" id="GO:0043043">
    <property type="term" value="P:peptide biosynthetic process"/>
    <property type="evidence" value="ECO:0007669"/>
    <property type="project" value="InterPro"/>
</dbReference>
<dbReference type="PROSITE" id="PS01275">
    <property type="entry name" value="EFP"/>
    <property type="match status" value="1"/>
</dbReference>
<evidence type="ECO:0000256" key="4">
    <source>
        <dbReference type="ARBA" id="ARBA00022490"/>
    </source>
</evidence>
<dbReference type="Pfam" id="PF09285">
    <property type="entry name" value="Elong-fact-P_C"/>
    <property type="match status" value="1"/>
</dbReference>
<comment type="similarity">
    <text evidence="3 7 9">Belongs to the elongation factor P family.</text>
</comment>
<dbReference type="InterPro" id="IPR008991">
    <property type="entry name" value="Translation_prot_SH3-like_sf"/>
</dbReference>
<dbReference type="Gene3D" id="2.30.30.30">
    <property type="match status" value="1"/>
</dbReference>
<evidence type="ECO:0000256" key="9">
    <source>
        <dbReference type="RuleBase" id="RU004389"/>
    </source>
</evidence>
<keyword evidence="6 7" id="KW-0648">Protein biosynthesis</keyword>
<evidence type="ECO:0000313" key="13">
    <source>
        <dbReference type="Proteomes" id="UP000196368"/>
    </source>
</evidence>
<evidence type="ECO:0000259" key="10">
    <source>
        <dbReference type="SMART" id="SM00841"/>
    </source>
</evidence>
<dbReference type="Gene3D" id="2.40.50.140">
    <property type="entry name" value="Nucleic acid-binding proteins"/>
    <property type="match status" value="2"/>
</dbReference>
<keyword evidence="13" id="KW-1185">Reference proteome</keyword>
<name>A0A1Y4DBU8_9BACT</name>
<reference evidence="13" key="1">
    <citation type="submission" date="2017-04" db="EMBL/GenBank/DDBJ databases">
        <title>Function of individual gut microbiota members based on whole genome sequencing of pure cultures obtained from chicken caecum.</title>
        <authorList>
            <person name="Medvecky M."/>
            <person name="Cejkova D."/>
            <person name="Polansky O."/>
            <person name="Karasova D."/>
            <person name="Kubasova T."/>
            <person name="Cizek A."/>
            <person name="Rychlik I."/>
        </authorList>
    </citation>
    <scope>NUCLEOTIDE SEQUENCE [LARGE SCALE GENOMIC DNA]</scope>
    <source>
        <strain evidence="13">An273</strain>
    </source>
</reference>
<dbReference type="Proteomes" id="UP000196368">
    <property type="component" value="Unassembled WGS sequence"/>
</dbReference>
<dbReference type="InterPro" id="IPR012340">
    <property type="entry name" value="NA-bd_OB-fold"/>
</dbReference>
<protein>
    <recommendedName>
        <fullName evidence="7 8">Elongation factor P</fullName>
        <shortName evidence="7">EF-P</shortName>
    </recommendedName>
</protein>
<gene>
    <name evidence="7" type="primary">efp</name>
    <name evidence="12" type="ORF">B5F75_04960</name>
</gene>
<dbReference type="CDD" id="cd04470">
    <property type="entry name" value="S1_EF-P_repeat_1"/>
    <property type="match status" value="1"/>
</dbReference>
<dbReference type="InterPro" id="IPR013185">
    <property type="entry name" value="Transl_elong_KOW-like"/>
</dbReference>
<dbReference type="Pfam" id="PF01132">
    <property type="entry name" value="EFP"/>
    <property type="match status" value="1"/>
</dbReference>
<dbReference type="UniPathway" id="UPA00345"/>
<dbReference type="HAMAP" id="MF_00141">
    <property type="entry name" value="EF_P"/>
    <property type="match status" value="1"/>
</dbReference>
<comment type="pathway">
    <text evidence="2 7">Protein biosynthesis; polypeptide chain elongation.</text>
</comment>
<dbReference type="PANTHER" id="PTHR30053">
    <property type="entry name" value="ELONGATION FACTOR P"/>
    <property type="match status" value="1"/>
</dbReference>
<evidence type="ECO:0000256" key="2">
    <source>
        <dbReference type="ARBA" id="ARBA00004815"/>
    </source>
</evidence>
<dbReference type="InterPro" id="IPR001059">
    <property type="entry name" value="Transl_elong_P/YeiP_cen"/>
</dbReference>
<dbReference type="GO" id="GO:0003746">
    <property type="term" value="F:translation elongation factor activity"/>
    <property type="evidence" value="ECO:0007669"/>
    <property type="project" value="UniProtKB-UniRule"/>
</dbReference>
<accession>A0A1Y4DBU8</accession>
<dbReference type="FunFam" id="2.40.50.140:FF:000009">
    <property type="entry name" value="Elongation factor P"/>
    <property type="match status" value="1"/>
</dbReference>
<evidence type="ECO:0000259" key="11">
    <source>
        <dbReference type="SMART" id="SM01185"/>
    </source>
</evidence>
<dbReference type="NCBIfam" id="NF001810">
    <property type="entry name" value="PRK00529.1"/>
    <property type="match status" value="1"/>
</dbReference>
<dbReference type="PIRSF" id="PIRSF005901">
    <property type="entry name" value="EF-P"/>
    <property type="match status" value="1"/>
</dbReference>